<accession>A0ABQ9NW95</accession>
<dbReference type="PANTHER" id="PTHR24148:SF64">
    <property type="entry name" value="HETEROKARYON INCOMPATIBILITY DOMAIN-CONTAINING PROTEIN"/>
    <property type="match status" value="1"/>
</dbReference>
<dbReference type="PANTHER" id="PTHR24148">
    <property type="entry name" value="ANKYRIN REPEAT DOMAIN-CONTAINING PROTEIN 39 HOMOLOG-RELATED"/>
    <property type="match status" value="1"/>
</dbReference>
<dbReference type="InterPro" id="IPR052895">
    <property type="entry name" value="HetReg/Transcr_Mod"/>
</dbReference>
<reference evidence="2" key="1">
    <citation type="submission" date="2022-10" db="EMBL/GenBank/DDBJ databases">
        <title>Culturing micro-colonial fungi from biological soil crusts in the Mojave desert and describing Neophaeococcomyces mojavensis, and introducing the new genera and species Taxawa tesnikishii.</title>
        <authorList>
            <person name="Kurbessoian T."/>
            <person name="Stajich J.E."/>
        </authorList>
    </citation>
    <scope>NUCLEOTIDE SEQUENCE</scope>
    <source>
        <strain evidence="2">TK_1</strain>
    </source>
</reference>
<protein>
    <recommendedName>
        <fullName evidence="1">Heterokaryon incompatibility domain-containing protein</fullName>
    </recommendedName>
</protein>
<keyword evidence="3" id="KW-1185">Reference proteome</keyword>
<name>A0ABQ9NW95_9PEZI</name>
<dbReference type="EMBL" id="JAPDRL010000020">
    <property type="protein sequence ID" value="KAJ9666372.1"/>
    <property type="molecule type" value="Genomic_DNA"/>
</dbReference>
<dbReference type="Pfam" id="PF26639">
    <property type="entry name" value="Het-6_barrel"/>
    <property type="match status" value="1"/>
</dbReference>
<dbReference type="Pfam" id="PF06985">
    <property type="entry name" value="HET"/>
    <property type="match status" value="1"/>
</dbReference>
<evidence type="ECO:0000313" key="3">
    <source>
        <dbReference type="Proteomes" id="UP001172684"/>
    </source>
</evidence>
<gene>
    <name evidence="2" type="ORF">H2201_003560</name>
</gene>
<comment type="caution">
    <text evidence="2">The sequence shown here is derived from an EMBL/GenBank/DDBJ whole genome shotgun (WGS) entry which is preliminary data.</text>
</comment>
<feature type="domain" description="Heterokaryon incompatibility" evidence="1">
    <location>
        <begin position="46"/>
        <end position="193"/>
    </location>
</feature>
<proteinExistence type="predicted"/>
<organism evidence="2 3">
    <name type="scientific">Coniosporium apollinis</name>
    <dbReference type="NCBI Taxonomy" id="61459"/>
    <lineage>
        <taxon>Eukaryota</taxon>
        <taxon>Fungi</taxon>
        <taxon>Dikarya</taxon>
        <taxon>Ascomycota</taxon>
        <taxon>Pezizomycotina</taxon>
        <taxon>Dothideomycetes</taxon>
        <taxon>Dothideomycetes incertae sedis</taxon>
        <taxon>Coniosporium</taxon>
    </lineage>
</organism>
<dbReference type="InterPro" id="IPR010730">
    <property type="entry name" value="HET"/>
</dbReference>
<sequence length="591" mass="66402">MASIPSYQYSALPDSRCFIRLLALSSSTDELSASLETFPISEAPPYEALSYAWGDELPTSSLICNSASLAVTLHLLEGVRQIRDTIGPTKLWIDAICINQIDVDEKAGQIPLMTQIYSQATRVLVWLGPAADDSDALIDEIWPLLDKLRVMTRYLYGYEFVMVGLPAEDNSFWNSLARFWSRPWFERLWVLQEVILANDVLFVCGNRTVDFALLNTLSSEAYRTGIAGHVHTIAKGTKGYMIVENLYNKRQQWKNGAPNSLHLLEYGRVLMVREPVDRVYALHGIMEAWIRKSLAIDYSVDARREYWRLYVSISKLILGETGLAILTSAESCDRPPGMPSWVPNWNSLQPTWGLAGHFHAGFHIGKHSPCAGTTLSTSDSIEIAGFQLGTIVDMSILQYASAVDEKQLRGPDGCSAQNLKVIEDALAFYLLTCKDPEEESLKGFARTLIADTGSTQGRGKDHKYTQDVLEDFFWYRRYLSAWACGRDADGVEVTAQVVRDHVVPYAKNLHTTWLHRCIFVTDNSRIGLGSRSCQPGDVVCIFFSAECPFILRKVPTRDSFLLISEAYVDGAMYGEALDERDPENDRYFMID</sequence>
<dbReference type="Proteomes" id="UP001172684">
    <property type="component" value="Unassembled WGS sequence"/>
</dbReference>
<evidence type="ECO:0000313" key="2">
    <source>
        <dbReference type="EMBL" id="KAJ9666372.1"/>
    </source>
</evidence>
<evidence type="ECO:0000259" key="1">
    <source>
        <dbReference type="Pfam" id="PF06985"/>
    </source>
</evidence>